<dbReference type="GO" id="GO:0050661">
    <property type="term" value="F:NADP binding"/>
    <property type="evidence" value="ECO:0007669"/>
    <property type="project" value="TreeGrafter"/>
</dbReference>
<keyword evidence="5" id="KW-1185">Reference proteome</keyword>
<reference evidence="4" key="1">
    <citation type="submission" date="2020-02" db="EMBL/GenBank/DDBJ databases">
        <title>Draft genome sequence of Candidatus Afipia apatlaquensis IBT-C3, a potential strain for decolorization of textile dyes.</title>
        <authorList>
            <person name="Sanchez-Reyes A."/>
            <person name="Breton-Deval L."/>
            <person name="Mangelson H."/>
            <person name="Sanchez-Flores A."/>
        </authorList>
    </citation>
    <scope>NUCLEOTIDE SEQUENCE [LARGE SCALE GENOMIC DNA]</scope>
    <source>
        <strain evidence="4">IBT-C3</strain>
    </source>
</reference>
<sequence>MTSSKSISVAGAGSIGCFVGGMLRAGGHPVSLLARPRLIEDIARHGLKVTSFEGIEHRLTPAEIKLSDDPAAIFAGADIILVTVKSDDTAEIADLIARHAAKNAVIVSLQNGTGNVSVLRDAL</sequence>
<dbReference type="PANTHER" id="PTHR43765:SF2">
    <property type="entry name" value="2-DEHYDROPANTOATE 2-REDUCTASE"/>
    <property type="match status" value="1"/>
</dbReference>
<dbReference type="InterPro" id="IPR036291">
    <property type="entry name" value="NAD(P)-bd_dom_sf"/>
</dbReference>
<keyword evidence="2" id="KW-0560">Oxidoreductase</keyword>
<evidence type="ECO:0000259" key="3">
    <source>
        <dbReference type="Pfam" id="PF02558"/>
    </source>
</evidence>
<feature type="domain" description="Ketopantoate reductase N-terminal" evidence="3">
    <location>
        <begin position="7"/>
        <end position="122"/>
    </location>
</feature>
<evidence type="ECO:0000256" key="2">
    <source>
        <dbReference type="ARBA" id="ARBA00023002"/>
    </source>
</evidence>
<accession>A0A7C9VI52</accession>
<protein>
    <submittedName>
        <fullName evidence="4">2-dehydropantoate 2-reductase</fullName>
    </submittedName>
</protein>
<dbReference type="Pfam" id="PF02558">
    <property type="entry name" value="ApbA"/>
    <property type="match status" value="1"/>
</dbReference>
<dbReference type="GO" id="GO:0005737">
    <property type="term" value="C:cytoplasm"/>
    <property type="evidence" value="ECO:0007669"/>
    <property type="project" value="TreeGrafter"/>
</dbReference>
<evidence type="ECO:0000256" key="1">
    <source>
        <dbReference type="ARBA" id="ARBA00022857"/>
    </source>
</evidence>
<comment type="caution">
    <text evidence="4">The sequence shown here is derived from an EMBL/GenBank/DDBJ whole genome shotgun (WGS) entry which is preliminary data.</text>
</comment>
<dbReference type="PANTHER" id="PTHR43765">
    <property type="entry name" value="2-DEHYDROPANTOATE 2-REDUCTASE-RELATED"/>
    <property type="match status" value="1"/>
</dbReference>
<dbReference type="AlphaFoldDB" id="A0A7C9VI52"/>
<dbReference type="GO" id="GO:0008677">
    <property type="term" value="F:2-dehydropantoate 2-reductase activity"/>
    <property type="evidence" value="ECO:0007669"/>
    <property type="project" value="TreeGrafter"/>
</dbReference>
<dbReference type="Proteomes" id="UP000480266">
    <property type="component" value="Unassembled WGS sequence"/>
</dbReference>
<dbReference type="EMBL" id="JAAMRR010000433">
    <property type="protein sequence ID" value="NGX95210.1"/>
    <property type="molecule type" value="Genomic_DNA"/>
</dbReference>
<dbReference type="InterPro" id="IPR050838">
    <property type="entry name" value="Ketopantoate_reductase"/>
</dbReference>
<keyword evidence="1" id="KW-0521">NADP</keyword>
<proteinExistence type="predicted"/>
<organism evidence="4 5">
    <name type="scientific">Candidatus Afipia apatlaquensis</name>
    <dbReference type="NCBI Taxonomy" id="2712852"/>
    <lineage>
        <taxon>Bacteria</taxon>
        <taxon>Pseudomonadati</taxon>
        <taxon>Pseudomonadota</taxon>
        <taxon>Alphaproteobacteria</taxon>
        <taxon>Hyphomicrobiales</taxon>
        <taxon>Nitrobacteraceae</taxon>
        <taxon>Afipia</taxon>
    </lineage>
</organism>
<dbReference type="InterPro" id="IPR013332">
    <property type="entry name" value="KPR_N"/>
</dbReference>
<evidence type="ECO:0000313" key="4">
    <source>
        <dbReference type="EMBL" id="NGX95210.1"/>
    </source>
</evidence>
<evidence type="ECO:0000313" key="5">
    <source>
        <dbReference type="Proteomes" id="UP000480266"/>
    </source>
</evidence>
<dbReference type="Gene3D" id="3.40.50.720">
    <property type="entry name" value="NAD(P)-binding Rossmann-like Domain"/>
    <property type="match status" value="1"/>
</dbReference>
<name>A0A7C9VI52_9BRAD</name>
<dbReference type="PROSITE" id="PS51257">
    <property type="entry name" value="PROKAR_LIPOPROTEIN"/>
    <property type="match status" value="1"/>
</dbReference>
<gene>
    <name evidence="4" type="ORF">G4V63_08260</name>
</gene>
<dbReference type="SUPFAM" id="SSF51735">
    <property type="entry name" value="NAD(P)-binding Rossmann-fold domains"/>
    <property type="match status" value="1"/>
</dbReference>
<feature type="non-terminal residue" evidence="4">
    <location>
        <position position="123"/>
    </location>
</feature>